<comment type="subcellular location">
    <subcellularLocation>
        <location evidence="1">Membrane</location>
    </subcellularLocation>
</comment>
<dbReference type="AlphaFoldDB" id="A0A1I2J7G5"/>
<protein>
    <submittedName>
        <fullName evidence="6">Uncharacterized conserved protein, MAPEG superfamily</fullName>
    </submittedName>
</protein>
<evidence type="ECO:0000256" key="2">
    <source>
        <dbReference type="ARBA" id="ARBA00022692"/>
    </source>
</evidence>
<dbReference type="GO" id="GO:0016020">
    <property type="term" value="C:membrane"/>
    <property type="evidence" value="ECO:0007669"/>
    <property type="project" value="UniProtKB-SubCell"/>
</dbReference>
<dbReference type="SUPFAM" id="SSF161084">
    <property type="entry name" value="MAPEG domain-like"/>
    <property type="match status" value="1"/>
</dbReference>
<proteinExistence type="predicted"/>
<keyword evidence="3 5" id="KW-1133">Transmembrane helix</keyword>
<evidence type="ECO:0000256" key="5">
    <source>
        <dbReference type="SAM" id="Phobius"/>
    </source>
</evidence>
<evidence type="ECO:0000256" key="4">
    <source>
        <dbReference type="ARBA" id="ARBA00023136"/>
    </source>
</evidence>
<dbReference type="STRING" id="1076937.SAMN04488120_1065"/>
<dbReference type="Gene3D" id="1.20.120.550">
    <property type="entry name" value="Membrane associated eicosanoid/glutathione metabolism-like domain"/>
    <property type="match status" value="1"/>
</dbReference>
<sequence>MSGMMALVGFAAWTLVLVALVVVWRVIEVLRGKPANSWTRGAAAQTPDFVKRAEHAHLNCLENLPVFAVIVLVAQAIGKSPMVDAVAAWVLYARIAQSVTHLVGTSHILVLIRATFFAIQIALFAYLLWGLAA</sequence>
<evidence type="ECO:0000256" key="3">
    <source>
        <dbReference type="ARBA" id="ARBA00022989"/>
    </source>
</evidence>
<keyword evidence="4 5" id="KW-0472">Membrane</keyword>
<name>A0A1I2J7G5_9GAMM</name>
<reference evidence="6 7" key="1">
    <citation type="submission" date="2016-10" db="EMBL/GenBank/DDBJ databases">
        <authorList>
            <person name="de Groot N.N."/>
        </authorList>
    </citation>
    <scope>NUCLEOTIDE SEQUENCE [LARGE SCALE GENOMIC DNA]</scope>
    <source>
        <strain evidence="6 7">DSM 23609</strain>
    </source>
</reference>
<keyword evidence="2 5" id="KW-0812">Transmembrane</keyword>
<dbReference type="RefSeq" id="WP_234981558.1">
    <property type="nucleotide sequence ID" value="NZ_FOOC01000006.1"/>
</dbReference>
<organism evidence="6 7">
    <name type="scientific">Fontimonas thermophila</name>
    <dbReference type="NCBI Taxonomy" id="1076937"/>
    <lineage>
        <taxon>Bacteria</taxon>
        <taxon>Pseudomonadati</taxon>
        <taxon>Pseudomonadota</taxon>
        <taxon>Gammaproteobacteria</taxon>
        <taxon>Nevskiales</taxon>
        <taxon>Nevskiaceae</taxon>
        <taxon>Fontimonas</taxon>
    </lineage>
</organism>
<dbReference type="EMBL" id="FOOC01000006">
    <property type="protein sequence ID" value="SFF50299.1"/>
    <property type="molecule type" value="Genomic_DNA"/>
</dbReference>
<dbReference type="Proteomes" id="UP000199771">
    <property type="component" value="Unassembled WGS sequence"/>
</dbReference>
<feature type="transmembrane region" description="Helical" evidence="5">
    <location>
        <begin position="108"/>
        <end position="129"/>
    </location>
</feature>
<evidence type="ECO:0000256" key="1">
    <source>
        <dbReference type="ARBA" id="ARBA00004370"/>
    </source>
</evidence>
<dbReference type="InterPro" id="IPR023352">
    <property type="entry name" value="MAPEG-like_dom_sf"/>
</dbReference>
<dbReference type="Pfam" id="PF01124">
    <property type="entry name" value="MAPEG"/>
    <property type="match status" value="1"/>
</dbReference>
<evidence type="ECO:0000313" key="7">
    <source>
        <dbReference type="Proteomes" id="UP000199771"/>
    </source>
</evidence>
<evidence type="ECO:0000313" key="6">
    <source>
        <dbReference type="EMBL" id="SFF50299.1"/>
    </source>
</evidence>
<dbReference type="InterPro" id="IPR001129">
    <property type="entry name" value="Membr-assoc_MAPEG"/>
</dbReference>
<accession>A0A1I2J7G5</accession>
<keyword evidence="7" id="KW-1185">Reference proteome</keyword>
<gene>
    <name evidence="6" type="ORF">SAMN04488120_1065</name>
</gene>